<evidence type="ECO:0000256" key="9">
    <source>
        <dbReference type="ARBA" id="ARBA00036810"/>
    </source>
</evidence>
<evidence type="ECO:0000256" key="1">
    <source>
        <dbReference type="ARBA" id="ARBA00004141"/>
    </source>
</evidence>
<keyword evidence="3 15" id="KW-0812">Transmembrane</keyword>
<evidence type="ECO:0000256" key="10">
    <source>
        <dbReference type="ARBA" id="ARBA00040905"/>
    </source>
</evidence>
<evidence type="ECO:0000256" key="4">
    <source>
        <dbReference type="ARBA" id="ARBA00022989"/>
    </source>
</evidence>
<comment type="catalytic activity">
    <reaction evidence="6">
        <text>a 1,2-diacyl-sn-glycero-3-phosphoethanolamine(in) = a 1,2-diacyl-sn-glycero-3-phosphoethanolamine(out)</text>
        <dbReference type="Rhea" id="RHEA:38895"/>
        <dbReference type="ChEBI" id="CHEBI:64612"/>
    </reaction>
</comment>
<accession>A0A7D9HVF2</accession>
<protein>
    <recommendedName>
        <fullName evidence="10">Lipid scramblase CLPTM1L</fullName>
    </recommendedName>
    <alternativeName>
        <fullName evidence="12">Cisplatin resistance-related protein 9</fullName>
    </alternativeName>
    <alternativeName>
        <fullName evidence="11">Cleft lip and palate transmembrane protein 1-like protein</fullName>
    </alternativeName>
</protein>
<comment type="subcellular location">
    <subcellularLocation>
        <location evidence="1">Membrane</location>
        <topology evidence="1">Multi-pass membrane protein</topology>
    </subcellularLocation>
</comment>
<evidence type="ECO:0000256" key="13">
    <source>
        <dbReference type="ARBA" id="ARBA00045827"/>
    </source>
</evidence>
<gene>
    <name evidence="15" type="ORF">PACLA_8A048160</name>
</gene>
<comment type="catalytic activity">
    <reaction evidence="7">
        <text>a 1,2-diacyl-sn-glycero-3-phosphocholine(in) = a 1,2-diacyl-sn-glycero-3-phosphocholine(out)</text>
        <dbReference type="Rhea" id="RHEA:38571"/>
        <dbReference type="ChEBI" id="CHEBI:57643"/>
    </reaction>
</comment>
<dbReference type="OrthoDB" id="378564at2759"/>
<dbReference type="AlphaFoldDB" id="A0A7D9HVF2"/>
<dbReference type="Proteomes" id="UP001152795">
    <property type="component" value="Unassembled WGS sequence"/>
</dbReference>
<dbReference type="Pfam" id="PF05602">
    <property type="entry name" value="CLPTM1"/>
    <property type="match status" value="1"/>
</dbReference>
<comment type="catalytic activity">
    <reaction evidence="9">
        <text>6-(alpha-D-glucosaminyl)-(1-octadecanoyl,2-(9Z)-octadecenoyl-sn-glycero-3-phospho)-1D-myo-inositol(in) = 6-(alpha-D-glucosaminyl)-(1-octadecanoyl,2-(9Z)-octadecenoyl-sn-glycero-3-phospho)-1D-myo-inositol(out)</text>
        <dbReference type="Rhea" id="RHEA:71495"/>
        <dbReference type="ChEBI" id="CHEBI:190691"/>
    </reaction>
</comment>
<dbReference type="PANTHER" id="PTHR21347:SF0">
    <property type="entry name" value="LIPID SCRAMBLASE CLPTM1L"/>
    <property type="match status" value="1"/>
</dbReference>
<evidence type="ECO:0000256" key="7">
    <source>
        <dbReference type="ARBA" id="ARBA00024631"/>
    </source>
</evidence>
<evidence type="ECO:0000256" key="11">
    <source>
        <dbReference type="ARBA" id="ARBA00042320"/>
    </source>
</evidence>
<comment type="function">
    <text evidence="13">Scramblase that mediates the translocation of glucosaminylphosphatidylinositol (alpha-D-GlcN-(1-6)-(1,2-diacyl-sn-glycero-3-phospho)-1D-myo-inositol, GlcN-PI) across the endoplasmic reticulum (ER) membrane, from the cytosolic leaflet to the luminal leaflet of the ER membrane, where it participates in the biosynthesis of glycosylphosphatidylinositol (GPI). GPI is a lipid glycoconjugate involved in post-translational modification of proteins. Can also translocate 1,2-diacyl-sn-glycero-3-phospho-(1D-myo-inositol) (phosphatidylinositol or PI), as well as several other phospholipids (1,2-diacyl-sn-glycero-3-phosphocholine, 1,2-diacyl-sn-glycero-3-phosphoethanolamine), and N-acetylglucosaminylphosphatidylinositol (GlcNAc-PI) in vitro.</text>
</comment>
<keyword evidence="16" id="KW-1185">Reference proteome</keyword>
<comment type="caution">
    <text evidence="15">The sequence shown here is derived from an EMBL/GenBank/DDBJ whole genome shotgun (WGS) entry which is preliminary data.</text>
</comment>
<evidence type="ECO:0000256" key="2">
    <source>
        <dbReference type="ARBA" id="ARBA00009310"/>
    </source>
</evidence>
<evidence type="ECO:0000256" key="14">
    <source>
        <dbReference type="ARBA" id="ARBA00093208"/>
    </source>
</evidence>
<dbReference type="GO" id="GO:0016020">
    <property type="term" value="C:membrane"/>
    <property type="evidence" value="ECO:0007669"/>
    <property type="project" value="UniProtKB-SubCell"/>
</dbReference>
<comment type="catalytic activity">
    <reaction evidence="8">
        <text>a 1,2-diacyl-sn-glycero-3-phospho-(1D-myo-inositol)(in) = a 1,2-diacyl-sn-glycero-3-phospho-(1D-myo-inositol)(out)</text>
        <dbReference type="Rhea" id="RHEA:38691"/>
        <dbReference type="ChEBI" id="CHEBI:57880"/>
    </reaction>
</comment>
<name>A0A7D9HVF2_PARCT</name>
<comment type="similarity">
    <text evidence="2">Belongs to the CLPTM1 family.</text>
</comment>
<evidence type="ECO:0000256" key="12">
    <source>
        <dbReference type="ARBA" id="ARBA00043155"/>
    </source>
</evidence>
<evidence type="ECO:0000256" key="5">
    <source>
        <dbReference type="ARBA" id="ARBA00023136"/>
    </source>
</evidence>
<keyword evidence="4" id="KW-1133">Transmembrane helix</keyword>
<dbReference type="PANTHER" id="PTHR21347">
    <property type="entry name" value="CLEFT LIP AND PALATE ASSOCIATED TRANSMEMBRANE PROTEIN-RELATED"/>
    <property type="match status" value="1"/>
</dbReference>
<evidence type="ECO:0000256" key="6">
    <source>
        <dbReference type="ARBA" id="ARBA00024615"/>
    </source>
</evidence>
<reference evidence="15" key="1">
    <citation type="submission" date="2020-04" db="EMBL/GenBank/DDBJ databases">
        <authorList>
            <person name="Alioto T."/>
            <person name="Alioto T."/>
            <person name="Gomez Garrido J."/>
        </authorList>
    </citation>
    <scope>NUCLEOTIDE SEQUENCE</scope>
    <source>
        <strain evidence="15">A484AB</strain>
    </source>
</reference>
<dbReference type="GO" id="GO:0012505">
    <property type="term" value="C:endomembrane system"/>
    <property type="evidence" value="ECO:0007669"/>
    <property type="project" value="TreeGrafter"/>
</dbReference>
<evidence type="ECO:0000256" key="8">
    <source>
        <dbReference type="ARBA" id="ARBA00035895"/>
    </source>
</evidence>
<dbReference type="EMBL" id="CACRXK020002132">
    <property type="protein sequence ID" value="CAB3992829.1"/>
    <property type="molecule type" value="Genomic_DNA"/>
</dbReference>
<sequence length="530" mass="61344">MKYVNVTTIILVLFGAYVLHSLYVISVLFKPPKCKGGKGRCISPYYKNLFNEKFSISIFTSKKEKPMSSLEPLWTKESFNTEEYLSINIDVSIPRATSNNGTLFVHIFLYPRGSQPLHNELASYLVAPLTKFIVETSKYFNLMSEDGASNKSSADKESSDKPITHWRPRLTFHILTDSITFDRYAIPGEIYPLLRFSQNGKYIPLLYIDELEMLERNLKPVNSSTREMELKIEYAPIGIGRLRIWRHVCISMDSMKSLGFSDKDLDEVKGIFTDTNLYLLALTFGIALFHLLFDFLAFKNDIMYWRKRSSMVGLSTRAVLWRCVSTAIVFLYLLDEKTSLLVLIPTGIGALIEVWKVTKALKITIIWNGGRIPTLQFGEKTSQEKETEAFDSQAMKYLSYPLYPLVVIGALYSLIYQPHKSWHSWVIRSLVNGVYVFGFIFMLPQLFVNYKLKSVAHLPWRALMYKAFNTFIDDVFAFIITMPTAHRLACFRDDIVFVIFLYQRWLYPVDVKRVNEYGVSYEEEEKPHKD</sequence>
<evidence type="ECO:0000256" key="3">
    <source>
        <dbReference type="ARBA" id="ARBA00022692"/>
    </source>
</evidence>
<proteinExistence type="inferred from homology"/>
<organism evidence="15 16">
    <name type="scientific">Paramuricea clavata</name>
    <name type="common">Red gorgonian</name>
    <name type="synonym">Violescent sea-whip</name>
    <dbReference type="NCBI Taxonomy" id="317549"/>
    <lineage>
        <taxon>Eukaryota</taxon>
        <taxon>Metazoa</taxon>
        <taxon>Cnidaria</taxon>
        <taxon>Anthozoa</taxon>
        <taxon>Octocorallia</taxon>
        <taxon>Malacalcyonacea</taxon>
        <taxon>Plexauridae</taxon>
        <taxon>Paramuricea</taxon>
    </lineage>
</organism>
<evidence type="ECO:0000313" key="16">
    <source>
        <dbReference type="Proteomes" id="UP001152795"/>
    </source>
</evidence>
<comment type="catalytic activity">
    <reaction evidence="14">
        <text>a 6-(alpha-D-glucosaminyl)-1-(1,2-diacyl-sn-glycero-3-phospho)-1D-myo-inositol(in) = a 6-(alpha-D-glucosaminyl)-1-(1,2-diacyl-sn-glycero-3-phospho)-1D-myo-inositol(out)</text>
        <dbReference type="Rhea" id="RHEA:71491"/>
        <dbReference type="ChEBI" id="CHEBI:57997"/>
    </reaction>
</comment>
<dbReference type="InterPro" id="IPR008429">
    <property type="entry name" value="CLPTM1"/>
</dbReference>
<keyword evidence="5" id="KW-0472">Membrane</keyword>
<evidence type="ECO:0000313" key="15">
    <source>
        <dbReference type="EMBL" id="CAB3992829.1"/>
    </source>
</evidence>